<dbReference type="RefSeq" id="WP_004511608.1">
    <property type="nucleotide sequence ID" value="NC_007517.1"/>
</dbReference>
<organism evidence="2 3">
    <name type="scientific">Geobacter metallireducens (strain ATCC 53774 / DSM 7210 / GS-15)</name>
    <dbReference type="NCBI Taxonomy" id="269799"/>
    <lineage>
        <taxon>Bacteria</taxon>
        <taxon>Pseudomonadati</taxon>
        <taxon>Thermodesulfobacteriota</taxon>
        <taxon>Desulfuromonadia</taxon>
        <taxon>Geobacterales</taxon>
        <taxon>Geobacteraceae</taxon>
        <taxon>Geobacter</taxon>
    </lineage>
</organism>
<dbReference type="STRING" id="269799.Gmet_1462"/>
<feature type="chain" id="PRO_5004223429" description="Outer membrane channel" evidence="1">
    <location>
        <begin position="26"/>
        <end position="655"/>
    </location>
</feature>
<keyword evidence="3" id="KW-1185">Reference proteome</keyword>
<dbReference type="Pfam" id="PF16930">
    <property type="entry name" value="Porin_5"/>
    <property type="match status" value="1"/>
</dbReference>
<evidence type="ECO:0008006" key="4">
    <source>
        <dbReference type="Google" id="ProtNLM"/>
    </source>
</evidence>
<feature type="signal peptide" evidence="1">
    <location>
        <begin position="1"/>
        <end position="25"/>
    </location>
</feature>
<reference evidence="2 3" key="2">
    <citation type="journal article" date="2009" name="BMC Microbiol.">
        <title>The genome sequence of Geobacter metallireducens: features of metabolism, physiology and regulation common and dissimilar to Geobacter sulfurreducens.</title>
        <authorList>
            <person name="Aklujkar M."/>
            <person name="Krushkal J."/>
            <person name="DiBartolo G."/>
            <person name="Lapidus A."/>
            <person name="Land M.L."/>
            <person name="Lovley D.R."/>
        </authorList>
    </citation>
    <scope>NUCLEOTIDE SEQUENCE [LARGE SCALE GENOMIC DNA]</scope>
    <source>
        <strain evidence="3">ATCC 53774 / DSM 7210 / GS-15</strain>
    </source>
</reference>
<gene>
    <name evidence="2" type="ordered locus">Gmet_1462</name>
</gene>
<dbReference type="HOGENOM" id="CLU_027640_0_0_7"/>
<dbReference type="InterPro" id="IPR032638">
    <property type="entry name" value="Porin_5"/>
</dbReference>
<dbReference type="KEGG" id="gme:Gmet_1462"/>
<reference evidence="2 3" key="1">
    <citation type="submission" date="2005-10" db="EMBL/GenBank/DDBJ databases">
        <title>Complete sequence of Geobacter metallireducens GS-15.</title>
        <authorList>
            <consortium name="US DOE Joint Genome Institute"/>
            <person name="Copeland A."/>
            <person name="Lucas S."/>
            <person name="Lapidus A."/>
            <person name="Barry K."/>
            <person name="Detter J.C."/>
            <person name="Glavina T."/>
            <person name="Hammon N."/>
            <person name="Israni S."/>
            <person name="Pitluck S."/>
            <person name="Di Bartolo G."/>
            <person name="Chain P."/>
            <person name="Schmutz J."/>
            <person name="Larimer F."/>
            <person name="Land M."/>
            <person name="Kyrpides N."/>
            <person name="Ivanova N."/>
            <person name="Richardson P."/>
        </authorList>
    </citation>
    <scope>NUCLEOTIDE SEQUENCE [LARGE SCALE GENOMIC DNA]</scope>
    <source>
        <strain evidence="3">ATCC 53774 / DSM 7210 / GS-15</strain>
    </source>
</reference>
<dbReference type="EMBL" id="CP000148">
    <property type="protein sequence ID" value="ABB31696.1"/>
    <property type="molecule type" value="Genomic_DNA"/>
</dbReference>
<dbReference type="Proteomes" id="UP000007073">
    <property type="component" value="Chromosome"/>
</dbReference>
<evidence type="ECO:0000313" key="3">
    <source>
        <dbReference type="Proteomes" id="UP000007073"/>
    </source>
</evidence>
<protein>
    <recommendedName>
        <fullName evidence="4">Outer membrane channel</fullName>
    </recommendedName>
</protein>
<dbReference type="AlphaFoldDB" id="Q39VM8"/>
<name>Q39VM8_GEOMG</name>
<dbReference type="eggNOG" id="COG3746">
    <property type="taxonomic scope" value="Bacteria"/>
</dbReference>
<keyword evidence="1" id="KW-0732">Signal</keyword>
<proteinExistence type="predicted"/>
<sequence length="655" mass="72335">MKRTITRLTSAAALVTLMAAAPALAVETSPVAAKMAGIGELIKLLREKGVISEEEAGTLERRIAGEEKKQPVTPPELAVTADAGAAEQVKLTFGEASDLIGAMNDQGIISTEESLALKERLYEIRKEAKGKLDSPVPAMERKETADIFAGTAIEYRRSTKSEQEVAEMVAAARGIGLVSREESSSLMARYRAKAATDQLTGAMIDEVNRGVGESIDRRVTEEMTKVDKLGDKFAKLPEWLNRFKFSGDIRLRYQGDYFAKGNTGENSYPSPLKANTFSPLTQGNTINTTHDRQRLRIRARLGVNAKVNDQVDAVIKLATGNDKDPVSTNDTLGNSFNKHGFLLDLAFLQYKPVSGLTLWGGRMPSPWFSTDLVWDPDLNFEGVAATYAMQLSDSFGGFLTAGVFPLQEFEYSQRDSWLYGAQAGVEFKHGDDISAKVGVAYYHYENMKGKHSESLNQAINGPFHADLRQAQKGNTVFDQNMNFPTYYDDKGNLQLTNYVPALASNFKELNVTAAVDFGFWDPIHFVFMGDYVKNLGFDLDEARKLTGDNLVKDDSTGYQVGLAVGHQTVTKPWEWKSYLFYKKLGADAVYDGFTDSDFHLGGTNAKGWILGGDVGILKNFWLSTKWLTANQITDTRDKPGPFDVDVFQFNLNGKF</sequence>
<evidence type="ECO:0000256" key="1">
    <source>
        <dbReference type="SAM" id="SignalP"/>
    </source>
</evidence>
<dbReference type="SUPFAM" id="SSF56935">
    <property type="entry name" value="Porins"/>
    <property type="match status" value="1"/>
</dbReference>
<accession>Q39VM8</accession>
<evidence type="ECO:0000313" key="2">
    <source>
        <dbReference type="EMBL" id="ABB31696.1"/>
    </source>
</evidence>